<reference evidence="3 4" key="1">
    <citation type="submission" date="2023-06" db="EMBL/GenBank/DDBJ databases">
        <title>Actinomyces orist ORNL 0101 HMT-893 genome.</title>
        <authorList>
            <person name="Johnston C.D."/>
            <person name="Chen T."/>
            <person name="Dewhirst F.E."/>
        </authorList>
    </citation>
    <scope>NUCLEOTIDE SEQUENCE [LARGE SCALE GENOMIC DNA]</scope>
    <source>
        <strain evidence="3 4">ORNL 0101</strain>
    </source>
</reference>
<evidence type="ECO:0008006" key="5">
    <source>
        <dbReference type="Google" id="ProtNLM"/>
    </source>
</evidence>
<feature type="transmembrane region" description="Helical" evidence="2">
    <location>
        <begin position="196"/>
        <end position="215"/>
    </location>
</feature>
<feature type="transmembrane region" description="Helical" evidence="2">
    <location>
        <begin position="72"/>
        <end position="97"/>
    </location>
</feature>
<feature type="transmembrane region" description="Helical" evidence="2">
    <location>
        <begin position="109"/>
        <end position="139"/>
    </location>
</feature>
<accession>A0AAW9KPQ8</accession>
<keyword evidence="4" id="KW-1185">Reference proteome</keyword>
<dbReference type="AlphaFoldDB" id="A0AAW9KPQ8"/>
<keyword evidence="2" id="KW-0472">Membrane</keyword>
<dbReference type="RefSeq" id="WP_075393060.1">
    <property type="nucleotide sequence ID" value="NZ_JAXBCZ010000001.1"/>
</dbReference>
<sequence>MLEYPVSHLPPQNPNNDPRIHDAGYVRNTPTPVPCGRYDPTVGPAPVPSLGWNDPVLKEVQRKRFATRKVSVAGGIIGLITMIIQMIFTTTFLALLITHGEYDLPFGFYALFVVLVTPYIVGIAWVATFILALIACIRAHSRTPQVQPDGWGEAKMPTSALLAASIVAGLPTFIVCVVWPLMALSGSTLEPLLEPLLVACDLVEALIAVGFVFLLRMSKALDPAVRASQTPGMQSA</sequence>
<keyword evidence="2" id="KW-1133">Transmembrane helix</keyword>
<evidence type="ECO:0000313" key="3">
    <source>
        <dbReference type="EMBL" id="MEA1304368.1"/>
    </source>
</evidence>
<comment type="caution">
    <text evidence="3">The sequence shown here is derived from an EMBL/GenBank/DDBJ whole genome shotgun (WGS) entry which is preliminary data.</text>
</comment>
<protein>
    <recommendedName>
        <fullName evidence="5">DUF2975 domain-containing protein</fullName>
    </recommendedName>
</protein>
<gene>
    <name evidence="3" type="ORF">QU665_04650</name>
</gene>
<feature type="transmembrane region" description="Helical" evidence="2">
    <location>
        <begin position="160"/>
        <end position="184"/>
    </location>
</feature>
<dbReference type="EMBL" id="JAXBCZ010000001">
    <property type="protein sequence ID" value="MEA1304368.1"/>
    <property type="molecule type" value="Genomic_DNA"/>
</dbReference>
<organism evidence="3 4">
    <name type="scientific">Actinomyces oris</name>
    <dbReference type="NCBI Taxonomy" id="544580"/>
    <lineage>
        <taxon>Bacteria</taxon>
        <taxon>Bacillati</taxon>
        <taxon>Actinomycetota</taxon>
        <taxon>Actinomycetes</taxon>
        <taxon>Actinomycetales</taxon>
        <taxon>Actinomycetaceae</taxon>
        <taxon>Actinomyces</taxon>
    </lineage>
</organism>
<name>A0AAW9KPQ8_9ACTO</name>
<evidence type="ECO:0000313" key="4">
    <source>
        <dbReference type="Proteomes" id="UP001289581"/>
    </source>
</evidence>
<feature type="region of interest" description="Disordered" evidence="1">
    <location>
        <begin position="1"/>
        <end position="20"/>
    </location>
</feature>
<dbReference type="Proteomes" id="UP001289581">
    <property type="component" value="Unassembled WGS sequence"/>
</dbReference>
<keyword evidence="2" id="KW-0812">Transmembrane</keyword>
<evidence type="ECO:0000256" key="1">
    <source>
        <dbReference type="SAM" id="MobiDB-lite"/>
    </source>
</evidence>
<evidence type="ECO:0000256" key="2">
    <source>
        <dbReference type="SAM" id="Phobius"/>
    </source>
</evidence>
<proteinExistence type="predicted"/>